<dbReference type="GO" id="GO:0008270">
    <property type="term" value="F:zinc ion binding"/>
    <property type="evidence" value="ECO:0007669"/>
    <property type="project" value="InterPro"/>
</dbReference>
<feature type="domain" description="WWE" evidence="1">
    <location>
        <begin position="1"/>
        <end position="85"/>
    </location>
</feature>
<dbReference type="SMART" id="SM00678">
    <property type="entry name" value="WWE"/>
    <property type="match status" value="1"/>
</dbReference>
<dbReference type="EMBL" id="CAJOBC010002565">
    <property type="protein sequence ID" value="CAF3739417.1"/>
    <property type="molecule type" value="Genomic_DNA"/>
</dbReference>
<dbReference type="InterPro" id="IPR036514">
    <property type="entry name" value="SGNH_hydro_sf"/>
</dbReference>
<sequence length="277" mass="31586">MASQAIKAADQPRFQWYWKSNSDPWSTNGKEEWTKYSDIESAIIEQAFIGKNKTKLVELDNYSINLNDSIQISKSDPNKQRPIKRVLISRNESQGLREERFFLPPTLSKTFSDDSGKDAYTFLSEWKNGNKPSDAEIVKQAANGIIIEGKQLGQHFGEDLTLVKGAFLRASYPLSWFNNEYWYNPDVALDKTANLIRQFKEAYPDTKLILTTLPLLGILGSKSSVDQVRADNDEYNSRLLALYDDIDVINVAFDENMPLRDGIHLNSCDTKELQKSM</sequence>
<dbReference type="Gene3D" id="3.30.720.50">
    <property type="match status" value="1"/>
</dbReference>
<comment type="caution">
    <text evidence="2">The sequence shown here is derived from an EMBL/GenBank/DDBJ whole genome shotgun (WGS) entry which is preliminary data.</text>
</comment>
<dbReference type="SUPFAM" id="SSF52266">
    <property type="entry name" value="SGNH hydrolase"/>
    <property type="match status" value="1"/>
</dbReference>
<dbReference type="PROSITE" id="PS50918">
    <property type="entry name" value="WWE"/>
    <property type="match status" value="1"/>
</dbReference>
<reference evidence="2" key="1">
    <citation type="submission" date="2021-02" db="EMBL/GenBank/DDBJ databases">
        <authorList>
            <person name="Nowell W R."/>
        </authorList>
    </citation>
    <scope>NUCLEOTIDE SEQUENCE</scope>
</reference>
<keyword evidence="4" id="KW-1185">Reference proteome</keyword>
<name>A0A814E8V8_9BILA</name>
<evidence type="ECO:0000259" key="1">
    <source>
        <dbReference type="PROSITE" id="PS50918"/>
    </source>
</evidence>
<accession>A0A814E8V8</accession>
<dbReference type="InterPro" id="IPR037197">
    <property type="entry name" value="WWE_dom_sf"/>
</dbReference>
<dbReference type="SUPFAM" id="SSF117839">
    <property type="entry name" value="WWE domain"/>
    <property type="match status" value="1"/>
</dbReference>
<dbReference type="Proteomes" id="UP000663829">
    <property type="component" value="Unassembled WGS sequence"/>
</dbReference>
<evidence type="ECO:0000313" key="4">
    <source>
        <dbReference type="Proteomes" id="UP000663829"/>
    </source>
</evidence>
<dbReference type="AlphaFoldDB" id="A0A814E8V8"/>
<protein>
    <recommendedName>
        <fullName evidence="1">WWE domain-containing protein</fullName>
    </recommendedName>
</protein>
<gene>
    <name evidence="2" type="ORF">GPM918_LOCUS11972</name>
    <name evidence="3" type="ORF">SRO942_LOCUS11973</name>
</gene>
<evidence type="ECO:0000313" key="3">
    <source>
        <dbReference type="EMBL" id="CAF3739417.1"/>
    </source>
</evidence>
<proteinExistence type="predicted"/>
<dbReference type="Proteomes" id="UP000681722">
    <property type="component" value="Unassembled WGS sequence"/>
</dbReference>
<dbReference type="InterPro" id="IPR018123">
    <property type="entry name" value="WWE-dom_subgr"/>
</dbReference>
<evidence type="ECO:0000313" key="2">
    <source>
        <dbReference type="EMBL" id="CAF0965838.1"/>
    </source>
</evidence>
<dbReference type="Gene3D" id="3.40.50.1110">
    <property type="entry name" value="SGNH hydrolase"/>
    <property type="match status" value="1"/>
</dbReference>
<dbReference type="EMBL" id="CAJNOQ010002565">
    <property type="protein sequence ID" value="CAF0965838.1"/>
    <property type="molecule type" value="Genomic_DNA"/>
</dbReference>
<dbReference type="InterPro" id="IPR004170">
    <property type="entry name" value="WWE_dom"/>
</dbReference>
<dbReference type="Pfam" id="PF02825">
    <property type="entry name" value="WWE"/>
    <property type="match status" value="1"/>
</dbReference>
<organism evidence="2 4">
    <name type="scientific">Didymodactylos carnosus</name>
    <dbReference type="NCBI Taxonomy" id="1234261"/>
    <lineage>
        <taxon>Eukaryota</taxon>
        <taxon>Metazoa</taxon>
        <taxon>Spiralia</taxon>
        <taxon>Gnathifera</taxon>
        <taxon>Rotifera</taxon>
        <taxon>Eurotatoria</taxon>
        <taxon>Bdelloidea</taxon>
        <taxon>Philodinida</taxon>
        <taxon>Philodinidae</taxon>
        <taxon>Didymodactylos</taxon>
    </lineage>
</organism>